<evidence type="ECO:0000313" key="2">
    <source>
        <dbReference type="Proteomes" id="UP000487929"/>
    </source>
</evidence>
<reference evidence="1 2" key="1">
    <citation type="submission" date="2019-12" db="EMBL/GenBank/DDBJ databases">
        <title>Draft genome sequencing of Halomonas alimentaria DSM 15356.</title>
        <authorList>
            <person name="Pandiyan K."/>
            <person name="Kushwaha P."/>
            <person name="Gowdham M."/>
            <person name="Chakdar H."/>
            <person name="Singh A."/>
            <person name="Kumar M."/>
            <person name="Saxena A.K."/>
        </authorList>
    </citation>
    <scope>NUCLEOTIDE SEQUENCE [LARGE SCALE GENOMIC DNA]</scope>
    <source>
        <strain evidence="1 2">DSM 15356</strain>
    </source>
</reference>
<organism evidence="1 2">
    <name type="scientific">Halomonas alimentaria</name>
    <dbReference type="NCBI Taxonomy" id="147248"/>
    <lineage>
        <taxon>Bacteria</taxon>
        <taxon>Pseudomonadati</taxon>
        <taxon>Pseudomonadota</taxon>
        <taxon>Gammaproteobacteria</taxon>
        <taxon>Oceanospirillales</taxon>
        <taxon>Halomonadaceae</taxon>
        <taxon>Halomonas</taxon>
    </lineage>
</organism>
<dbReference type="RefSeq" id="WP_110013268.1">
    <property type="nucleotide sequence ID" value="NZ_WUTT01000001.1"/>
</dbReference>
<protein>
    <submittedName>
        <fullName evidence="1">Uncharacterized protein</fullName>
    </submittedName>
</protein>
<accession>A0A7X4W7Z7</accession>
<dbReference type="AlphaFoldDB" id="A0A7X4W7Z7"/>
<gene>
    <name evidence="1" type="ORF">GRB96_14955</name>
</gene>
<evidence type="ECO:0000313" key="1">
    <source>
        <dbReference type="EMBL" id="NAW35708.1"/>
    </source>
</evidence>
<keyword evidence="2" id="KW-1185">Reference proteome</keyword>
<dbReference type="OrthoDB" id="7032696at2"/>
<comment type="caution">
    <text evidence="1">The sequence shown here is derived from an EMBL/GenBank/DDBJ whole genome shotgun (WGS) entry which is preliminary data.</text>
</comment>
<sequence length="170" mass="18933">MEMVVSVGAFLVSLIALYLSHWHKSSKAILCLNSRFFDCLSEKTNRELNYTFSNTGNQELYIKDIALLMGPSPLGHLKHDAPYLEVPINHLDPFVLKPGEIRPFTVVHDAAYRPPKESDPNQHRHTILSLEVISANGKRYQVAHDISELGATGPALKHPIWKGVPLGSSV</sequence>
<dbReference type="Proteomes" id="UP000487929">
    <property type="component" value="Unassembled WGS sequence"/>
</dbReference>
<dbReference type="EMBL" id="WUTT01000001">
    <property type="protein sequence ID" value="NAW35708.1"/>
    <property type="molecule type" value="Genomic_DNA"/>
</dbReference>
<name>A0A7X4W7Z7_9GAMM</name>
<proteinExistence type="predicted"/>